<keyword evidence="3" id="KW-1185">Reference proteome</keyword>
<sequence>MFHQFEELHIKSSQLKSCFYCEIPLPASEKEHIFNASWGGSHPTGDLICDKCNKGFSKKVDKAFLIYTGAVMNAWSFKGKRHPSIPTIGKENDFIKLKGNYFLDAGAKLRLKKPLIEEEKQSDGLVRSKISFNSRGEAKRWLLEQPLSQEKRNSLEQQIRQAKFRSEDPQPQEASVTLNLREQYRSAAHTILKCLGFFMPDWVCHDQTKQVRQFARYGEGDWLLFAVEVEQHFSLADQAISLLGLGVNHNSVEIYWSSYLRMVIGVVTILNRVKRAVVISKDYVGTDRVLYVFEDTHGSGKPPRAISAEINSQEFSAPTIGIQYFASPSRINEVFRSEILELTATYYPIDALTAKLKEEIEEINQKNLEVSDKICEEYREAFLKFFVNWGKILQISVDKEQLCSKLSDYGFADLAHRFTGRTCNDKEFKLYVAKIFDNILMALK</sequence>
<reference evidence="2 3" key="1">
    <citation type="submission" date="2024-09" db="EMBL/GenBank/DDBJ databases">
        <title>Floridaenema gen nov. (Aerosakkonemataceae, Aerosakkonematales ord. nov., Cyanobacteria) from benthic tropical and subtropical fresh waters, with the description of four new species.</title>
        <authorList>
            <person name="Moretto J.A."/>
            <person name="Berthold D.E."/>
            <person name="Lefler F.W."/>
            <person name="Huang I.-S."/>
            <person name="Laughinghouse H. IV."/>
        </authorList>
    </citation>
    <scope>NUCLEOTIDE SEQUENCE [LARGE SCALE GENOMIC DNA]</scope>
    <source>
        <strain evidence="2 3">BLCC-F46</strain>
    </source>
</reference>
<feature type="domain" description="HNH endonuclease 5" evidence="1">
    <location>
        <begin position="18"/>
        <end position="64"/>
    </location>
</feature>
<keyword evidence="2" id="KW-0255">Endonuclease</keyword>
<evidence type="ECO:0000313" key="2">
    <source>
        <dbReference type="EMBL" id="MFB2877549.1"/>
    </source>
</evidence>
<dbReference type="Proteomes" id="UP001576774">
    <property type="component" value="Unassembled WGS sequence"/>
</dbReference>
<dbReference type="InterPro" id="IPR029471">
    <property type="entry name" value="HNH_5"/>
</dbReference>
<dbReference type="EMBL" id="JBHFNQ010000090">
    <property type="protein sequence ID" value="MFB2877549.1"/>
    <property type="molecule type" value="Genomic_DNA"/>
</dbReference>
<comment type="caution">
    <text evidence="2">The sequence shown here is derived from an EMBL/GenBank/DDBJ whole genome shotgun (WGS) entry which is preliminary data.</text>
</comment>
<protein>
    <submittedName>
        <fullName evidence="2">HNH endonuclease</fullName>
    </submittedName>
</protein>
<name>A0ABV4X443_9CYAN</name>
<evidence type="ECO:0000313" key="3">
    <source>
        <dbReference type="Proteomes" id="UP001576774"/>
    </source>
</evidence>
<keyword evidence="2" id="KW-0378">Hydrolase</keyword>
<gene>
    <name evidence="2" type="ORF">ACE1CC_11765</name>
</gene>
<dbReference type="GO" id="GO:0004519">
    <property type="term" value="F:endonuclease activity"/>
    <property type="evidence" value="ECO:0007669"/>
    <property type="project" value="UniProtKB-KW"/>
</dbReference>
<dbReference type="Pfam" id="PF14279">
    <property type="entry name" value="HNH_5"/>
    <property type="match status" value="1"/>
</dbReference>
<organism evidence="2 3">
    <name type="scientific">Floridaenema aerugineum BLCC-F46</name>
    <dbReference type="NCBI Taxonomy" id="3153654"/>
    <lineage>
        <taxon>Bacteria</taxon>
        <taxon>Bacillati</taxon>
        <taxon>Cyanobacteriota</taxon>
        <taxon>Cyanophyceae</taxon>
        <taxon>Oscillatoriophycideae</taxon>
        <taxon>Aerosakkonematales</taxon>
        <taxon>Aerosakkonemataceae</taxon>
        <taxon>Floridanema</taxon>
        <taxon>Floridanema aerugineum</taxon>
    </lineage>
</organism>
<accession>A0ABV4X443</accession>
<evidence type="ECO:0000259" key="1">
    <source>
        <dbReference type="Pfam" id="PF14279"/>
    </source>
</evidence>
<keyword evidence="2" id="KW-0540">Nuclease</keyword>
<proteinExistence type="predicted"/>
<dbReference type="RefSeq" id="WP_413270647.1">
    <property type="nucleotide sequence ID" value="NZ_JBHFNQ010000090.1"/>
</dbReference>